<comment type="caution">
    <text evidence="2">The sequence shown here is derived from an EMBL/GenBank/DDBJ whole genome shotgun (WGS) entry which is preliminary data.</text>
</comment>
<dbReference type="Proteomes" id="UP000244248">
    <property type="component" value="Unassembled WGS sequence"/>
</dbReference>
<keyword evidence="3" id="KW-1185">Reference proteome</keyword>
<organism evidence="2 3">
    <name type="scientific">Stenotrophobium rhamnosiphilum</name>
    <dbReference type="NCBI Taxonomy" id="2029166"/>
    <lineage>
        <taxon>Bacteria</taxon>
        <taxon>Pseudomonadati</taxon>
        <taxon>Pseudomonadota</taxon>
        <taxon>Gammaproteobacteria</taxon>
        <taxon>Nevskiales</taxon>
        <taxon>Nevskiaceae</taxon>
        <taxon>Stenotrophobium</taxon>
    </lineage>
</organism>
<dbReference type="EMBL" id="QANS01000001">
    <property type="protein sequence ID" value="PTU33082.1"/>
    <property type="molecule type" value="Genomic_DNA"/>
</dbReference>
<dbReference type="InterPro" id="IPR007139">
    <property type="entry name" value="DUF349"/>
</dbReference>
<keyword evidence="1" id="KW-0175">Coiled coil</keyword>
<proteinExistence type="predicted"/>
<evidence type="ECO:0008006" key="4">
    <source>
        <dbReference type="Google" id="ProtNLM"/>
    </source>
</evidence>
<feature type="coiled-coil region" evidence="1">
    <location>
        <begin position="105"/>
        <end position="142"/>
    </location>
</feature>
<evidence type="ECO:0000313" key="3">
    <source>
        <dbReference type="Proteomes" id="UP000244248"/>
    </source>
</evidence>
<evidence type="ECO:0000313" key="2">
    <source>
        <dbReference type="EMBL" id="PTU33082.1"/>
    </source>
</evidence>
<dbReference type="Pfam" id="PF03993">
    <property type="entry name" value="DUF349"/>
    <property type="match status" value="3"/>
</dbReference>
<reference evidence="2 3" key="1">
    <citation type="submission" date="2018-04" db="EMBL/GenBank/DDBJ databases">
        <title>Novel species isolated from glacier.</title>
        <authorList>
            <person name="Liu Q."/>
            <person name="Xin Y.-H."/>
        </authorList>
    </citation>
    <scope>NUCLEOTIDE SEQUENCE [LARGE SCALE GENOMIC DNA]</scope>
    <source>
        <strain evidence="2 3">GT1R17</strain>
    </source>
</reference>
<sequence length="773" mass="86911">MLFRLIMSLFSRLFRKTPSLPTPAPTPQSAPSEKISAAERARAAVEEDRALQSAIDGGDMQAVMRLVVAGTSTRVRQAAARTIEDPEILRQLIRDIRGGNDKSVYKILTAKRDAQLEQARKLEELQVEINAAAEALERHSQRAYDALYSRRLDQFERRWEALAAQADPALRDKVQQWIDRSREIGAEPLRQAAAQAARELAVANAAAEKQRLREEQQAQTSVAVAEPVQLVEQQKPVLTEEQQAEQKIVREIGGLIRKAREALSAGSTSHASGLRRTIEEKLAGAPPASANLASQLEQLDQQLTELKDWKSFSVAPKRAELIAEMELLVEATLDPLALAERIKSLQDEWRILSKGASEGPEEDWQRFQAASKKAYEPCSEYFAAQALVRKENLQRRDALLTGLLAFEAGQNWEQPDWQSVIKALRETKQEWRNCSPVERQAGKQQQEKFDALAASLQGRLDAEYTRNQQTKESLIERASQALASNDGRKAIDAIKDLQQKWKIVGPLPREIDQRLWTEFRQHCDAVFQKREQESAAFTAGLEENQKQAIALCEQIETIAALEGPELLASAATLATLRSSFEALGEFPRANTRELRNRFDKGLERCEKSFARQRVRDAERSWSDLFEAANHVRAYKLAVARGVDAEQIDTLKAAAESYIASVQKWPKSGLDTIKKALANEHSADLAANEEALKLLCIRAEMLTDMPTPPEDQPLRREYQLKRLVQNMGQGVKTDAVQLDAMEIEWIGVGPVDEAVYQPLLQRFRRCRERDNAKA</sequence>
<dbReference type="AlphaFoldDB" id="A0A2T5MKI3"/>
<gene>
    <name evidence="2" type="ORF">CJD38_02965</name>
</gene>
<accession>A0A2T5MKI3</accession>
<evidence type="ECO:0000256" key="1">
    <source>
        <dbReference type="SAM" id="Coils"/>
    </source>
</evidence>
<protein>
    <recommendedName>
        <fullName evidence="4">DUF349 domain-containing protein</fullName>
    </recommendedName>
</protein>
<name>A0A2T5MKI3_9GAMM</name>